<protein>
    <submittedName>
        <fullName evidence="2">Uncharacterized protein</fullName>
    </submittedName>
</protein>
<reference evidence="2" key="1">
    <citation type="journal article" date="2021" name="Nat. Commun.">
        <title>Genetic determinants of endophytism in the Arabidopsis root mycobiome.</title>
        <authorList>
            <person name="Mesny F."/>
            <person name="Miyauchi S."/>
            <person name="Thiergart T."/>
            <person name="Pickel B."/>
            <person name="Atanasova L."/>
            <person name="Karlsson M."/>
            <person name="Huettel B."/>
            <person name="Barry K.W."/>
            <person name="Haridas S."/>
            <person name="Chen C."/>
            <person name="Bauer D."/>
            <person name="Andreopoulos W."/>
            <person name="Pangilinan J."/>
            <person name="LaButti K."/>
            <person name="Riley R."/>
            <person name="Lipzen A."/>
            <person name="Clum A."/>
            <person name="Drula E."/>
            <person name="Henrissat B."/>
            <person name="Kohler A."/>
            <person name="Grigoriev I.V."/>
            <person name="Martin F.M."/>
            <person name="Hacquard S."/>
        </authorList>
    </citation>
    <scope>NUCLEOTIDE SEQUENCE</scope>
    <source>
        <strain evidence="2">MPI-CAGE-AT-0147</strain>
    </source>
</reference>
<sequence>MVDPRTVKTMLGRLSEFAHSSCILFFVLEVPCLSCSDTRWPVHVFCPLARNLRYQLPIYSGRHLEIQCPLSTSTSFTPSGFMCTVQSPLSIISRHKEHCRSHKELGARTNSQATKRNPTRLRRSTKPSDSDEMGEGRDLGTWDRQEQEKGAHGRISRHPDIRSWHSRRFRVDTEAGIKRDTRNDIACLSVRIRVRYDLLHYNEVRSCRAILSALLNFVQTVQHSVNLTGILWRGIRGGSAVLSQWLETTTKYQAVDLLASSVVGFHFEATSLLGIAMIASALQTLVRGQA</sequence>
<feature type="compositionally biased region" description="Basic and acidic residues" evidence="1">
    <location>
        <begin position="126"/>
        <end position="157"/>
    </location>
</feature>
<dbReference type="EMBL" id="JAGMUV010000002">
    <property type="protein sequence ID" value="KAH7170541.1"/>
    <property type="molecule type" value="Genomic_DNA"/>
</dbReference>
<evidence type="ECO:0000256" key="1">
    <source>
        <dbReference type="SAM" id="MobiDB-lite"/>
    </source>
</evidence>
<organism evidence="2 3">
    <name type="scientific">Dactylonectria macrodidyma</name>
    <dbReference type="NCBI Taxonomy" id="307937"/>
    <lineage>
        <taxon>Eukaryota</taxon>
        <taxon>Fungi</taxon>
        <taxon>Dikarya</taxon>
        <taxon>Ascomycota</taxon>
        <taxon>Pezizomycotina</taxon>
        <taxon>Sordariomycetes</taxon>
        <taxon>Hypocreomycetidae</taxon>
        <taxon>Hypocreales</taxon>
        <taxon>Nectriaceae</taxon>
        <taxon>Dactylonectria</taxon>
    </lineage>
</organism>
<keyword evidence="3" id="KW-1185">Reference proteome</keyword>
<evidence type="ECO:0000313" key="3">
    <source>
        <dbReference type="Proteomes" id="UP000738349"/>
    </source>
</evidence>
<accession>A0A9P9JLH8</accession>
<proteinExistence type="predicted"/>
<comment type="caution">
    <text evidence="2">The sequence shown here is derived from an EMBL/GenBank/DDBJ whole genome shotgun (WGS) entry which is preliminary data.</text>
</comment>
<name>A0A9P9JLH8_9HYPO</name>
<feature type="region of interest" description="Disordered" evidence="1">
    <location>
        <begin position="101"/>
        <end position="157"/>
    </location>
</feature>
<gene>
    <name evidence="2" type="ORF">EDB81DRAFT_169486</name>
</gene>
<dbReference type="AlphaFoldDB" id="A0A9P9JLH8"/>
<evidence type="ECO:0000313" key="2">
    <source>
        <dbReference type="EMBL" id="KAH7170541.1"/>
    </source>
</evidence>
<dbReference type="Proteomes" id="UP000738349">
    <property type="component" value="Unassembled WGS sequence"/>
</dbReference>